<feature type="domain" description="Zinc finger DksA/TraR C4-type" evidence="7">
    <location>
        <begin position="100"/>
        <end position="128"/>
    </location>
</feature>
<feature type="domain" description="DnaK suppressor protein DksA N-terminal" evidence="8">
    <location>
        <begin position="28"/>
        <end position="97"/>
    </location>
</feature>
<dbReference type="PANTHER" id="PTHR33823:SF2">
    <property type="entry name" value="RNA POLYMERASE-BINDING TRANSCRIPTION FACTOR DKSA"/>
    <property type="match status" value="1"/>
</dbReference>
<evidence type="ECO:0000256" key="5">
    <source>
        <dbReference type="PROSITE-ProRule" id="PRU00510"/>
    </source>
</evidence>
<reference evidence="9 10" key="1">
    <citation type="submission" date="2014-04" db="EMBL/GenBank/DDBJ databases">
        <title>Draft genome sequence of Hydrogenovibrio marinus MH-110, a model organism for aerobic H2 metabolism.</title>
        <authorList>
            <person name="Cha H.J."/>
            <person name="Jo B.H."/>
            <person name="Hwang B.H."/>
        </authorList>
    </citation>
    <scope>NUCLEOTIDE SEQUENCE [LARGE SCALE GENOMIC DNA]</scope>
    <source>
        <strain evidence="9 10">MH-110</strain>
    </source>
</reference>
<dbReference type="NCBIfam" id="TIGR02420">
    <property type="entry name" value="dksA"/>
    <property type="match status" value="1"/>
</dbReference>
<comment type="subunit">
    <text evidence="4">Interacts directly with the RNA polymerase.</text>
</comment>
<dbReference type="HAMAP" id="MF_00926">
    <property type="entry name" value="DksA"/>
    <property type="match status" value="1"/>
</dbReference>
<organism evidence="9 10">
    <name type="scientific">Hydrogenovibrio marinus</name>
    <dbReference type="NCBI Taxonomy" id="28885"/>
    <lineage>
        <taxon>Bacteria</taxon>
        <taxon>Pseudomonadati</taxon>
        <taxon>Pseudomonadota</taxon>
        <taxon>Gammaproteobacteria</taxon>
        <taxon>Thiotrichales</taxon>
        <taxon>Piscirickettsiaceae</taxon>
        <taxon>Hydrogenovibrio</taxon>
    </lineage>
</organism>
<dbReference type="AlphaFoldDB" id="A0A066ZNY7"/>
<dbReference type="RefSeq" id="WP_029909027.1">
    <property type="nucleotide sequence ID" value="NZ_AP020335.1"/>
</dbReference>
<evidence type="ECO:0000313" key="9">
    <source>
        <dbReference type="EMBL" id="KDN95177.1"/>
    </source>
</evidence>
<feature type="region of interest" description="Disordered" evidence="6">
    <location>
        <begin position="47"/>
        <end position="76"/>
    </location>
</feature>
<dbReference type="SUPFAM" id="SSF57716">
    <property type="entry name" value="Glucocorticoid receptor-like (DNA-binding domain)"/>
    <property type="match status" value="1"/>
</dbReference>
<comment type="subcellular location">
    <subcellularLocation>
        <location evidence="4">Cytoplasm</location>
    </subcellularLocation>
</comment>
<dbReference type="Proteomes" id="UP000027341">
    <property type="component" value="Unassembled WGS sequence"/>
</dbReference>
<keyword evidence="4" id="KW-0963">Cytoplasm</keyword>
<dbReference type="Gene3D" id="1.20.120.910">
    <property type="entry name" value="DksA, coiled-coil domain"/>
    <property type="match status" value="1"/>
</dbReference>
<dbReference type="GO" id="GO:0010468">
    <property type="term" value="P:regulation of gene expression"/>
    <property type="evidence" value="ECO:0007669"/>
    <property type="project" value="UniProtKB-UniRule"/>
</dbReference>
<protein>
    <recommendedName>
        <fullName evidence="4">RNA polymerase-binding transcription factor DksA</fullName>
    </recommendedName>
</protein>
<feature type="compositionally biased region" description="Polar residues" evidence="6">
    <location>
        <begin position="47"/>
        <end position="61"/>
    </location>
</feature>
<sequence>MNIETDFIEDYPAYVPEKGEEYMSPKMREHFKNKLLAWKKQLMDEASSTVDHLKSDSSTPADPNDRASQEEEFALELRTRDRERKLISKIDKSLKDIETGEYGYCKMSGEEIGLARMEARPTATLTVEMKTKQEMREKQGIA</sequence>
<dbReference type="InterPro" id="IPR048489">
    <property type="entry name" value="DksA_N"/>
</dbReference>
<gene>
    <name evidence="4" type="primary">dksA</name>
    <name evidence="9" type="ORF">EI16_02410</name>
</gene>
<evidence type="ECO:0000259" key="8">
    <source>
        <dbReference type="Pfam" id="PF21157"/>
    </source>
</evidence>
<comment type="caution">
    <text evidence="9">The sequence shown here is derived from an EMBL/GenBank/DDBJ whole genome shotgun (WGS) entry which is preliminary data.</text>
</comment>
<dbReference type="PANTHER" id="PTHR33823">
    <property type="entry name" value="RNA POLYMERASE-BINDING TRANSCRIPTION FACTOR DKSA-RELATED"/>
    <property type="match status" value="1"/>
</dbReference>
<dbReference type="EMBL" id="JMIU01000001">
    <property type="protein sequence ID" value="KDN95177.1"/>
    <property type="molecule type" value="Genomic_DNA"/>
</dbReference>
<keyword evidence="10" id="KW-1185">Reference proteome</keyword>
<comment type="function">
    <text evidence="4">Transcription factor that acts by binding directly to the RNA polymerase (RNAP). Required for negative regulation of rRNA expression and positive regulation of several amino acid biosynthesis promoters. Also required for regulation of fis expression.</text>
</comment>
<accession>A0A066ZNY7</accession>
<dbReference type="Pfam" id="PF01258">
    <property type="entry name" value="zf-dskA_traR"/>
    <property type="match status" value="1"/>
</dbReference>
<dbReference type="GO" id="GO:0005737">
    <property type="term" value="C:cytoplasm"/>
    <property type="evidence" value="ECO:0007669"/>
    <property type="project" value="UniProtKB-SubCell"/>
</dbReference>
<dbReference type="SUPFAM" id="SSF109635">
    <property type="entry name" value="DnaK suppressor protein DksA, alpha-hairpin domain"/>
    <property type="match status" value="1"/>
</dbReference>
<dbReference type="GO" id="GO:0008270">
    <property type="term" value="F:zinc ion binding"/>
    <property type="evidence" value="ECO:0007669"/>
    <property type="project" value="UniProtKB-UniRule"/>
</dbReference>
<feature type="zinc finger region" description="dksA C4-type" evidence="5">
    <location>
        <begin position="105"/>
        <end position="129"/>
    </location>
</feature>
<evidence type="ECO:0000256" key="1">
    <source>
        <dbReference type="ARBA" id="ARBA00022723"/>
    </source>
</evidence>
<evidence type="ECO:0000259" key="7">
    <source>
        <dbReference type="Pfam" id="PF01258"/>
    </source>
</evidence>
<evidence type="ECO:0000256" key="6">
    <source>
        <dbReference type="SAM" id="MobiDB-lite"/>
    </source>
</evidence>
<keyword evidence="1 4" id="KW-0479">Metal-binding</keyword>
<evidence type="ECO:0000256" key="3">
    <source>
        <dbReference type="ARBA" id="ARBA00022833"/>
    </source>
</evidence>
<dbReference type="PROSITE" id="PS51128">
    <property type="entry name" value="ZF_DKSA_2"/>
    <property type="match status" value="1"/>
</dbReference>
<keyword evidence="2 4" id="KW-0863">Zinc-finger</keyword>
<proteinExistence type="inferred from homology"/>
<dbReference type="InterPro" id="IPR000962">
    <property type="entry name" value="Znf_DskA_TraR"/>
</dbReference>
<keyword evidence="3 4" id="KW-0862">Zinc</keyword>
<dbReference type="STRING" id="28885.EI16_02410"/>
<evidence type="ECO:0000313" key="10">
    <source>
        <dbReference type="Proteomes" id="UP000027341"/>
    </source>
</evidence>
<comment type="similarity">
    <text evidence="4">Belongs to the DksA family.</text>
</comment>
<dbReference type="InterPro" id="IPR012784">
    <property type="entry name" value="DksA_RNA_pol-bd"/>
</dbReference>
<dbReference type="InterPro" id="IPR037187">
    <property type="entry name" value="DnaK_N"/>
</dbReference>
<comment type="caution">
    <text evidence="4">Lacks conserved residue(s) required for the propagation of feature annotation.</text>
</comment>
<evidence type="ECO:0000256" key="2">
    <source>
        <dbReference type="ARBA" id="ARBA00022771"/>
    </source>
</evidence>
<name>A0A066ZNY7_HYDMR</name>
<dbReference type="Pfam" id="PF21157">
    <property type="entry name" value="DksA_N"/>
    <property type="match status" value="1"/>
</dbReference>
<feature type="compositionally biased region" description="Basic and acidic residues" evidence="6">
    <location>
        <begin position="63"/>
        <end position="76"/>
    </location>
</feature>
<evidence type="ECO:0000256" key="4">
    <source>
        <dbReference type="HAMAP-Rule" id="MF_00926"/>
    </source>
</evidence>